<evidence type="ECO:0000256" key="5">
    <source>
        <dbReference type="SAM" id="MobiDB-lite"/>
    </source>
</evidence>
<feature type="compositionally biased region" description="Basic residues" evidence="5">
    <location>
        <begin position="52"/>
        <end position="75"/>
    </location>
</feature>
<keyword evidence="2" id="KW-0547">Nucleotide-binding</keyword>
<dbReference type="GO" id="GO:0000226">
    <property type="term" value="P:microtubule cytoskeleton organization"/>
    <property type="evidence" value="ECO:0007669"/>
    <property type="project" value="TreeGrafter"/>
</dbReference>
<feature type="coiled-coil region" evidence="4">
    <location>
        <begin position="653"/>
        <end position="680"/>
    </location>
</feature>
<dbReference type="SUPFAM" id="SSF56059">
    <property type="entry name" value="Glutathione synthetase ATP-binding domain-like"/>
    <property type="match status" value="1"/>
</dbReference>
<dbReference type="PANTHER" id="PTHR12241:SF147">
    <property type="entry name" value="TUBULIN POLYGLUTAMYLASE TTLL7"/>
    <property type="match status" value="1"/>
</dbReference>
<evidence type="ECO:0000256" key="3">
    <source>
        <dbReference type="ARBA" id="ARBA00022840"/>
    </source>
</evidence>
<feature type="compositionally biased region" description="Low complexity" evidence="5">
    <location>
        <begin position="108"/>
        <end position="129"/>
    </location>
</feature>
<dbReference type="InterPro" id="IPR004344">
    <property type="entry name" value="TTL/TTLL_fam"/>
</dbReference>
<keyword evidence="7" id="KW-1185">Reference proteome</keyword>
<dbReference type="PROSITE" id="PS51221">
    <property type="entry name" value="TTL"/>
    <property type="match status" value="1"/>
</dbReference>
<dbReference type="GO" id="GO:0005524">
    <property type="term" value="F:ATP binding"/>
    <property type="evidence" value="ECO:0007669"/>
    <property type="project" value="UniProtKB-KW"/>
</dbReference>
<reference evidence="6 7" key="1">
    <citation type="journal article" date="2015" name="Sci. Rep.">
        <title>Genome of the facultative scuticociliatosis pathogen Pseudocohnilembus persalinus provides insight into its virulence through horizontal gene transfer.</title>
        <authorList>
            <person name="Xiong J."/>
            <person name="Wang G."/>
            <person name="Cheng J."/>
            <person name="Tian M."/>
            <person name="Pan X."/>
            <person name="Warren A."/>
            <person name="Jiang C."/>
            <person name="Yuan D."/>
            <person name="Miao W."/>
        </authorList>
    </citation>
    <scope>NUCLEOTIDE SEQUENCE [LARGE SCALE GENOMIC DNA]</scope>
    <source>
        <strain evidence="6">36N120E</strain>
    </source>
</reference>
<feature type="compositionally biased region" description="Polar residues" evidence="5">
    <location>
        <begin position="89"/>
        <end position="101"/>
    </location>
</feature>
<dbReference type="AlphaFoldDB" id="A0A0V0QAT2"/>
<gene>
    <name evidence="6" type="ORF">PPERSA_03953</name>
</gene>
<organism evidence="6 7">
    <name type="scientific">Pseudocohnilembus persalinus</name>
    <name type="common">Ciliate</name>
    <dbReference type="NCBI Taxonomy" id="266149"/>
    <lineage>
        <taxon>Eukaryota</taxon>
        <taxon>Sar</taxon>
        <taxon>Alveolata</taxon>
        <taxon>Ciliophora</taxon>
        <taxon>Intramacronucleata</taxon>
        <taxon>Oligohymenophorea</taxon>
        <taxon>Scuticociliatia</taxon>
        <taxon>Philasterida</taxon>
        <taxon>Pseudocohnilembidae</taxon>
        <taxon>Pseudocohnilembus</taxon>
    </lineage>
</organism>
<feature type="compositionally biased region" description="Polar residues" evidence="5">
    <location>
        <begin position="21"/>
        <end position="43"/>
    </location>
</feature>
<evidence type="ECO:0008006" key="8">
    <source>
        <dbReference type="Google" id="ProtNLM"/>
    </source>
</evidence>
<dbReference type="Gene3D" id="3.30.470.20">
    <property type="entry name" value="ATP-grasp fold, B domain"/>
    <property type="match status" value="1"/>
</dbReference>
<comment type="caution">
    <text evidence="6">The sequence shown here is derived from an EMBL/GenBank/DDBJ whole genome shotgun (WGS) entry which is preliminary data.</text>
</comment>
<keyword evidence="3" id="KW-0067">ATP-binding</keyword>
<dbReference type="Pfam" id="PF03133">
    <property type="entry name" value="TTL"/>
    <property type="match status" value="1"/>
</dbReference>
<protein>
    <recommendedName>
        <fullName evidence="8">Tubulin-tyrosine ligase/Tubulin polyglutamylase</fullName>
    </recommendedName>
</protein>
<keyword evidence="4" id="KW-0175">Coiled coil</keyword>
<evidence type="ECO:0000313" key="7">
    <source>
        <dbReference type="Proteomes" id="UP000054937"/>
    </source>
</evidence>
<dbReference type="GO" id="GO:0015631">
    <property type="term" value="F:tubulin binding"/>
    <property type="evidence" value="ECO:0007669"/>
    <property type="project" value="TreeGrafter"/>
</dbReference>
<feature type="compositionally biased region" description="Low complexity" evidence="5">
    <location>
        <begin position="223"/>
        <end position="240"/>
    </location>
</feature>
<accession>A0A0V0QAT2</accession>
<keyword evidence="1" id="KW-0436">Ligase</keyword>
<name>A0A0V0QAT2_PSEPJ</name>
<dbReference type="InParanoid" id="A0A0V0QAT2"/>
<proteinExistence type="predicted"/>
<dbReference type="GO" id="GO:0036064">
    <property type="term" value="C:ciliary basal body"/>
    <property type="evidence" value="ECO:0007669"/>
    <property type="project" value="TreeGrafter"/>
</dbReference>
<dbReference type="OrthoDB" id="202825at2759"/>
<feature type="region of interest" description="Disordered" evidence="5">
    <location>
        <begin position="223"/>
        <end position="249"/>
    </location>
</feature>
<sequence length="772" mass="91195">MSTAYDKKSNSTADIDDDIGQQISNKKNDSSQQPKIQINNQLDIEQPDKLQKKNNIKIRQFKKSHRNSSKKKKKNTVNQLKSGLKLRINEQTGKNVQNNEQQNKDLQDSQTNINNSQNSFFNQLSNKSSPLKEQNSNQLQIQNKQEFSQALQLNKSLELEKLKQNKQNNKLIENPKYQQQIQQIKKIDEFQENKEKNNLDQYNNKNQNKDFLKSNVQSIQSQSIKMKQQEFQKNNEQQQQNDDKKETPINTSVQKINQETYPKFNLLTLQQIIELDRVIKKKHKKVIVDLSNTKYDIIKEVCKELKYNCVQNMSKNNQDDWLLSWHDYYIPEDSIRKMQPYQKINRFPGSYNLGKKNYLGRHLFKMRKYFPEEYDFFPRTWVLPQQYEELKSFKQQSKINKTHAVFIAKPEASCQGKGIYLTKKIEGQINQGDHCVVQEYIKNPYLIDGLKFDFRLYVLIKSIKPLKIFLYREGLTRFATLPYETPNKKNLNKLKMHLTNYAVNKKSPDFIFNKNEEMDSVGHKRSFTGVLNILKQKGENIDKLMVLIYQLIIKTMCCVQPYLSHLYKSSQSKEEYSEMSFELFGFDVMIDQNLKPYLIEVNHTPSFQTETPLDYQIKKNLIKDTLTLLNLSNKNKKKYFESREIKNMMGSTNKISPQQLQQLQEQIKNYEEKHLNAYIKIYPPTQQIIDAKQSENYDQFMQQAKFIQDEFTGVNKFSKLNGQQQENNQKNNNIKVINQQQNQMPPKAPNMIQRPQTAVKKNNQNIIKGFSN</sequence>
<evidence type="ECO:0000256" key="1">
    <source>
        <dbReference type="ARBA" id="ARBA00022598"/>
    </source>
</evidence>
<dbReference type="PANTHER" id="PTHR12241">
    <property type="entry name" value="TUBULIN POLYGLUTAMYLASE"/>
    <property type="match status" value="1"/>
</dbReference>
<evidence type="ECO:0000313" key="6">
    <source>
        <dbReference type="EMBL" id="KRW99247.1"/>
    </source>
</evidence>
<dbReference type="GO" id="GO:0070740">
    <property type="term" value="F:tubulin-glutamic acid ligase activity"/>
    <property type="evidence" value="ECO:0007669"/>
    <property type="project" value="TreeGrafter"/>
</dbReference>
<dbReference type="Proteomes" id="UP000054937">
    <property type="component" value="Unassembled WGS sequence"/>
</dbReference>
<evidence type="ECO:0000256" key="2">
    <source>
        <dbReference type="ARBA" id="ARBA00022741"/>
    </source>
</evidence>
<evidence type="ECO:0000256" key="4">
    <source>
        <dbReference type="SAM" id="Coils"/>
    </source>
</evidence>
<dbReference type="EMBL" id="LDAU01000217">
    <property type="protein sequence ID" value="KRW99247.1"/>
    <property type="molecule type" value="Genomic_DNA"/>
</dbReference>
<feature type="region of interest" description="Disordered" evidence="5">
    <location>
        <begin position="1"/>
        <end position="138"/>
    </location>
</feature>